<keyword evidence="2" id="KW-1185">Reference proteome</keyword>
<reference evidence="1" key="1">
    <citation type="submission" date="2022-12" db="EMBL/GenBank/DDBJ databases">
        <title>Genome Sequence of Lasiodiplodia mahajangana.</title>
        <authorList>
            <person name="Buettner E."/>
        </authorList>
    </citation>
    <scope>NUCLEOTIDE SEQUENCE</scope>
    <source>
        <strain evidence="1">VT137</strain>
    </source>
</reference>
<proteinExistence type="predicted"/>
<name>A0ACC2JHY2_9PEZI</name>
<dbReference type="EMBL" id="JAPUUL010001565">
    <property type="protein sequence ID" value="KAJ8127080.1"/>
    <property type="molecule type" value="Genomic_DNA"/>
</dbReference>
<protein>
    <submittedName>
        <fullName evidence="1">Uncharacterized protein</fullName>
    </submittedName>
</protein>
<evidence type="ECO:0000313" key="1">
    <source>
        <dbReference type="EMBL" id="KAJ8127080.1"/>
    </source>
</evidence>
<organism evidence="1 2">
    <name type="scientific">Lasiodiplodia mahajangana</name>
    <dbReference type="NCBI Taxonomy" id="1108764"/>
    <lineage>
        <taxon>Eukaryota</taxon>
        <taxon>Fungi</taxon>
        <taxon>Dikarya</taxon>
        <taxon>Ascomycota</taxon>
        <taxon>Pezizomycotina</taxon>
        <taxon>Dothideomycetes</taxon>
        <taxon>Dothideomycetes incertae sedis</taxon>
        <taxon>Botryosphaeriales</taxon>
        <taxon>Botryosphaeriaceae</taxon>
        <taxon>Lasiodiplodia</taxon>
    </lineage>
</organism>
<sequence length="623" mass="67987">MNQPSQQHQHQPSLCPMPTTSNAQNVPEAYPQQIPSFQQFRATMHPVPPRLPYQGPGAFASSNPGQSSAQHPSNRPAHRTMTGLAAASSTHSVPSLQVPAPRPSIAPGHGSQTASFANENSGPGQQLPNLLPHIFPQQNNPPHFSRQTPDPIPQTAAPVQEDNSGPASHSPSAAASTAPQRMSDLSGRMMNPVEIRRASASTMGRARRTMPRYAGSAPEWLADNAIIFRRGDVSMMEFVDGFPNPMPPDAEGPIGARFLRGNGSGKRVASKKALASLQSVNIADLPESERTCVICYNDFGVANPEGINEAPLRLPKCKHVFGDHCIKKWFQESDSCPYCRDKVHSEFQVMHPRRAFRITPPYQLPTQHLHGYQGHDQNQPRDRDAMESESSTQPGQSTTNSTTDRSANQPSDVGTSNRSPLGNRRLENNLGMRMSTWNTYERRSPPAEFDRRRRSRHRARVTSPSSRPSVFGGVTSIGASQTSVRPSRSSRSRSPFDPTSIGLDSSNRRSLTSSPEQYHWNGSPSPNSNQTGMATASSPSSGTVFDTSNFHWHSRMGVTADDFFHGLVSPNLDMPPANEHPSELPQIRSDPASFSSPSTESSEIYVQNAGHAGSNQFTSYQQS</sequence>
<evidence type="ECO:0000313" key="2">
    <source>
        <dbReference type="Proteomes" id="UP001153332"/>
    </source>
</evidence>
<gene>
    <name evidence="1" type="ORF">O1611_g6559</name>
</gene>
<comment type="caution">
    <text evidence="1">The sequence shown here is derived from an EMBL/GenBank/DDBJ whole genome shotgun (WGS) entry which is preliminary data.</text>
</comment>
<dbReference type="Proteomes" id="UP001153332">
    <property type="component" value="Unassembled WGS sequence"/>
</dbReference>
<accession>A0ACC2JHY2</accession>